<dbReference type="AlphaFoldDB" id="A0A699Y7E6"/>
<evidence type="ECO:0000313" key="1">
    <source>
        <dbReference type="EMBL" id="GFH06077.1"/>
    </source>
</evidence>
<gene>
    <name evidence="1" type="ORF">HaLaN_00646</name>
</gene>
<organism evidence="1 2">
    <name type="scientific">Haematococcus lacustris</name>
    <name type="common">Green alga</name>
    <name type="synonym">Haematococcus pluvialis</name>
    <dbReference type="NCBI Taxonomy" id="44745"/>
    <lineage>
        <taxon>Eukaryota</taxon>
        <taxon>Viridiplantae</taxon>
        <taxon>Chlorophyta</taxon>
        <taxon>core chlorophytes</taxon>
        <taxon>Chlorophyceae</taxon>
        <taxon>CS clade</taxon>
        <taxon>Chlamydomonadales</taxon>
        <taxon>Haematococcaceae</taxon>
        <taxon>Haematococcus</taxon>
    </lineage>
</organism>
<protein>
    <submittedName>
        <fullName evidence="1">Uncharacterized protein</fullName>
    </submittedName>
</protein>
<proteinExistence type="predicted"/>
<dbReference type="Proteomes" id="UP000485058">
    <property type="component" value="Unassembled WGS sequence"/>
</dbReference>
<feature type="non-terminal residue" evidence="1">
    <location>
        <position position="92"/>
    </location>
</feature>
<keyword evidence="2" id="KW-1185">Reference proteome</keyword>
<dbReference type="EMBL" id="BLLF01000021">
    <property type="protein sequence ID" value="GFH06077.1"/>
    <property type="molecule type" value="Genomic_DNA"/>
</dbReference>
<comment type="caution">
    <text evidence="1">The sequence shown here is derived from an EMBL/GenBank/DDBJ whole genome shotgun (WGS) entry which is preliminary data.</text>
</comment>
<name>A0A699Y7E6_HAELA</name>
<reference evidence="1 2" key="1">
    <citation type="submission" date="2020-02" db="EMBL/GenBank/DDBJ databases">
        <title>Draft genome sequence of Haematococcus lacustris strain NIES-144.</title>
        <authorList>
            <person name="Morimoto D."/>
            <person name="Nakagawa S."/>
            <person name="Yoshida T."/>
            <person name="Sawayama S."/>
        </authorList>
    </citation>
    <scope>NUCLEOTIDE SEQUENCE [LARGE SCALE GENOMIC DNA]</scope>
    <source>
        <strain evidence="1 2">NIES-144</strain>
    </source>
</reference>
<feature type="non-terminal residue" evidence="1">
    <location>
        <position position="1"/>
    </location>
</feature>
<accession>A0A699Y7E6</accession>
<sequence>TSDGNTRIVSKNTSAGRQVAWVPSQQLESVPLSQGCVTCLTPIHRPAQHSSSACGGAVMVWPCHGVQCHGVPCRNLGRHGSFREPHTPWLQP</sequence>
<evidence type="ECO:0000313" key="2">
    <source>
        <dbReference type="Proteomes" id="UP000485058"/>
    </source>
</evidence>